<keyword evidence="3" id="KW-1185">Reference proteome</keyword>
<sequence length="172" mass="18182">MGQGIVSFQRSWGLAVALVCVSPIAYAEVQDYVQAGIIKVVRGDVQVLRQGAVQKPAEATSPQAASPQIFAHVGDRLFSGDRVVTADGAAVGITLRDDTLVSLGPKSTFVLEQYNFNESSGEGNVAVRVVKGTLRYVTGLIGKHAPERQQVITPTATIGIRGTDFIVDVASE</sequence>
<evidence type="ECO:0000313" key="2">
    <source>
        <dbReference type="EMBL" id="MFL9878589.1"/>
    </source>
</evidence>
<feature type="domain" description="FecR protein" evidence="1">
    <location>
        <begin position="81"/>
        <end position="168"/>
    </location>
</feature>
<dbReference type="Pfam" id="PF04773">
    <property type="entry name" value="FecR"/>
    <property type="match status" value="1"/>
</dbReference>
<name>A0ABW8Z6D5_9BURK</name>
<dbReference type="Proteomes" id="UP001629214">
    <property type="component" value="Unassembled WGS sequence"/>
</dbReference>
<proteinExistence type="predicted"/>
<evidence type="ECO:0000313" key="3">
    <source>
        <dbReference type="Proteomes" id="UP001629214"/>
    </source>
</evidence>
<reference evidence="2 3" key="1">
    <citation type="journal article" date="2024" name="Chem. Sci.">
        <title>Discovery of megapolipeptins by genome mining of a Burkholderiales bacteria collection.</title>
        <authorList>
            <person name="Paulo B.S."/>
            <person name="Recchia M.J.J."/>
            <person name="Lee S."/>
            <person name="Fergusson C.H."/>
            <person name="Romanowski S.B."/>
            <person name="Hernandez A."/>
            <person name="Krull N."/>
            <person name="Liu D.Y."/>
            <person name="Cavanagh H."/>
            <person name="Bos A."/>
            <person name="Gray C.A."/>
            <person name="Murphy B.T."/>
            <person name="Linington R.G."/>
            <person name="Eustaquio A.S."/>
        </authorList>
    </citation>
    <scope>NUCLEOTIDE SEQUENCE [LARGE SCALE GENOMIC DNA]</scope>
    <source>
        <strain evidence="2 3">RL21-008-BIB-B</strain>
    </source>
</reference>
<accession>A0ABW8Z6D5</accession>
<dbReference type="RefSeq" id="WP_408167583.1">
    <property type="nucleotide sequence ID" value="NZ_JAQQFR010000005.1"/>
</dbReference>
<evidence type="ECO:0000259" key="1">
    <source>
        <dbReference type="Pfam" id="PF04773"/>
    </source>
</evidence>
<protein>
    <submittedName>
        <fullName evidence="2">FecR domain-containing protein</fullName>
    </submittedName>
</protein>
<organism evidence="2 3">
    <name type="scientific">Herbaspirillum rhizosphaerae</name>
    <dbReference type="NCBI Taxonomy" id="346179"/>
    <lineage>
        <taxon>Bacteria</taxon>
        <taxon>Pseudomonadati</taxon>
        <taxon>Pseudomonadota</taxon>
        <taxon>Betaproteobacteria</taxon>
        <taxon>Burkholderiales</taxon>
        <taxon>Oxalobacteraceae</taxon>
        <taxon>Herbaspirillum</taxon>
    </lineage>
</organism>
<dbReference type="InterPro" id="IPR006860">
    <property type="entry name" value="FecR"/>
</dbReference>
<comment type="caution">
    <text evidence="2">The sequence shown here is derived from an EMBL/GenBank/DDBJ whole genome shotgun (WGS) entry which is preliminary data.</text>
</comment>
<gene>
    <name evidence="2" type="ORF">PQR63_09360</name>
</gene>
<dbReference type="EMBL" id="JAQQFR010000005">
    <property type="protein sequence ID" value="MFL9878589.1"/>
    <property type="molecule type" value="Genomic_DNA"/>
</dbReference>
<dbReference type="PANTHER" id="PTHR38731">
    <property type="entry name" value="LIPL45-RELATED LIPOPROTEIN-RELATED"/>
    <property type="match status" value="1"/>
</dbReference>